<name>A0ABQ4KD34_9BACI</name>
<dbReference type="InterPro" id="IPR036116">
    <property type="entry name" value="FN3_sf"/>
</dbReference>
<organism evidence="2 3">
    <name type="scientific">Siminovitchia fordii</name>
    <dbReference type="NCBI Taxonomy" id="254759"/>
    <lineage>
        <taxon>Bacteria</taxon>
        <taxon>Bacillati</taxon>
        <taxon>Bacillota</taxon>
        <taxon>Bacilli</taxon>
        <taxon>Bacillales</taxon>
        <taxon>Bacillaceae</taxon>
        <taxon>Siminovitchia</taxon>
    </lineage>
</organism>
<dbReference type="InterPro" id="IPR003343">
    <property type="entry name" value="Big_2"/>
</dbReference>
<dbReference type="PROSITE" id="PS50853">
    <property type="entry name" value="FN3"/>
    <property type="match status" value="1"/>
</dbReference>
<dbReference type="RefSeq" id="WP_212963881.1">
    <property type="nucleotide sequence ID" value="NZ_BOQT01000026.1"/>
</dbReference>
<evidence type="ECO:0000313" key="2">
    <source>
        <dbReference type="EMBL" id="GIN23115.1"/>
    </source>
</evidence>
<dbReference type="InterPro" id="IPR008964">
    <property type="entry name" value="Invasin/intimin_cell_adhesion"/>
</dbReference>
<dbReference type="EMBL" id="BOQT01000026">
    <property type="protein sequence ID" value="GIN23115.1"/>
    <property type="molecule type" value="Genomic_DNA"/>
</dbReference>
<evidence type="ECO:0000259" key="1">
    <source>
        <dbReference type="PROSITE" id="PS50853"/>
    </source>
</evidence>
<evidence type="ECO:0000313" key="3">
    <source>
        <dbReference type="Proteomes" id="UP000680279"/>
    </source>
</evidence>
<proteinExistence type="predicted"/>
<dbReference type="Proteomes" id="UP000680279">
    <property type="component" value="Unassembled WGS sequence"/>
</dbReference>
<dbReference type="Pfam" id="PF02368">
    <property type="entry name" value="Big_2"/>
    <property type="match status" value="2"/>
</dbReference>
<dbReference type="InterPro" id="IPR013783">
    <property type="entry name" value="Ig-like_fold"/>
</dbReference>
<dbReference type="SUPFAM" id="SSF49373">
    <property type="entry name" value="Invasin/intimin cell-adhesion fragments"/>
    <property type="match status" value="2"/>
</dbReference>
<reference evidence="2 3" key="1">
    <citation type="submission" date="2021-03" db="EMBL/GenBank/DDBJ databases">
        <title>Antimicrobial resistance genes in bacteria isolated from Japanese honey, and their potential for conferring macrolide and lincosamide resistance in the American foulbrood pathogen Paenibacillus larvae.</title>
        <authorList>
            <person name="Okamoto M."/>
            <person name="Kumagai M."/>
            <person name="Kanamori H."/>
            <person name="Takamatsu D."/>
        </authorList>
    </citation>
    <scope>NUCLEOTIDE SEQUENCE [LARGE SCALE GENOMIC DNA]</scope>
    <source>
        <strain evidence="2 3">J1TS3</strain>
    </source>
</reference>
<accession>A0ABQ4KD34</accession>
<gene>
    <name evidence="2" type="ORF">J1TS3_42490</name>
</gene>
<dbReference type="SMART" id="SM00635">
    <property type="entry name" value="BID_2"/>
    <property type="match status" value="2"/>
</dbReference>
<dbReference type="SUPFAM" id="SSF49265">
    <property type="entry name" value="Fibronectin type III"/>
    <property type="match status" value="1"/>
</dbReference>
<keyword evidence="3" id="KW-1185">Reference proteome</keyword>
<feature type="domain" description="Fibronectin type-III" evidence="1">
    <location>
        <begin position="1"/>
        <end position="60"/>
    </location>
</feature>
<dbReference type="CDD" id="cd00063">
    <property type="entry name" value="FN3"/>
    <property type="match status" value="1"/>
</dbReference>
<dbReference type="Gene3D" id="2.60.40.10">
    <property type="entry name" value="Immunoglobulins"/>
    <property type="match status" value="1"/>
</dbReference>
<dbReference type="Gene3D" id="2.60.40.1080">
    <property type="match status" value="2"/>
</dbReference>
<dbReference type="InterPro" id="IPR003961">
    <property type="entry name" value="FN3_dom"/>
</dbReference>
<sequence>MSIEYIVYRNGSKIAEGLKNKSYTDDSLSPNTSYTYQVSAFENGKESNLSDPITVKTDYSHPTEVNVSPSTISINVNDKRKLTATVTPSTAKQEVVWSSTDPDIASVSTAGEIQGLSPGTTGIIAKAKDDNSIAGSTSVTVTLPVTGVSLNKTSMSLEIGSSEKLTATVQPSNASNKKVTWSSSANEVCTVSSDGQVTAVGEGEATVTVTTDDGNKTASCLVTVIDIEPAPGEGE</sequence>
<protein>
    <recommendedName>
        <fullName evidence="1">Fibronectin type-III domain-containing protein</fullName>
    </recommendedName>
</protein>
<comment type="caution">
    <text evidence="2">The sequence shown here is derived from an EMBL/GenBank/DDBJ whole genome shotgun (WGS) entry which is preliminary data.</text>
</comment>